<dbReference type="PANTHER" id="PTHR10920">
    <property type="entry name" value="RIBOSOMAL RNA METHYLTRANSFERASE"/>
    <property type="match status" value="1"/>
</dbReference>
<keyword evidence="2" id="KW-0489">Methyltransferase</keyword>
<reference evidence="13 14" key="1">
    <citation type="journal article" date="2021" name="Microb. Ecol.">
        <title>Candidatus Mesenet longicola: Novel Endosymbionts of Brontispa longissima that Induce Cytoplasmic Incompatibility.</title>
        <authorList>
            <person name="Takano S."/>
            <person name="Gotoh Y."/>
            <person name="Hayashi T."/>
        </authorList>
    </citation>
    <scope>NUCLEOTIDE SEQUENCE [LARGE SCALE GENOMIC DNA]</scope>
    <source>
        <strain evidence="13">L5</strain>
    </source>
</reference>
<proteinExistence type="predicted"/>
<name>A0A8J3MP39_9RICK</name>
<gene>
    <name evidence="13" type="ORF">sL5_05180</name>
</gene>
<comment type="catalytic activity">
    <reaction evidence="10">
        <text>uridine(2552) in 23S rRNA + S-adenosyl-L-methionine = 2'-O-methyluridine(2552) in 23S rRNA + S-adenosyl-L-homocysteine + H(+)</text>
        <dbReference type="Rhea" id="RHEA:42720"/>
        <dbReference type="Rhea" id="RHEA-COMP:10202"/>
        <dbReference type="Rhea" id="RHEA-COMP:10203"/>
        <dbReference type="ChEBI" id="CHEBI:15378"/>
        <dbReference type="ChEBI" id="CHEBI:57856"/>
        <dbReference type="ChEBI" id="CHEBI:59789"/>
        <dbReference type="ChEBI" id="CHEBI:65315"/>
        <dbReference type="ChEBI" id="CHEBI:74478"/>
        <dbReference type="EC" id="2.1.1.166"/>
    </reaction>
</comment>
<evidence type="ECO:0000313" key="13">
    <source>
        <dbReference type="EMBL" id="GHM59525.1"/>
    </source>
</evidence>
<organism evidence="13 14">
    <name type="scientific">Candidatus Mesenet longicola</name>
    <dbReference type="NCBI Taxonomy" id="1892558"/>
    <lineage>
        <taxon>Bacteria</taxon>
        <taxon>Pseudomonadati</taxon>
        <taxon>Pseudomonadota</taxon>
        <taxon>Alphaproteobacteria</taxon>
        <taxon>Rickettsiales</taxon>
        <taxon>Anaplasmataceae</taxon>
        <taxon>Candidatus Mesenet</taxon>
    </lineage>
</organism>
<evidence type="ECO:0000256" key="4">
    <source>
        <dbReference type="ARBA" id="ARBA00022691"/>
    </source>
</evidence>
<evidence type="ECO:0000256" key="7">
    <source>
        <dbReference type="ARBA" id="ARBA00041129"/>
    </source>
</evidence>
<dbReference type="SUPFAM" id="SSF53335">
    <property type="entry name" value="S-adenosyl-L-methionine-dependent methyltransferases"/>
    <property type="match status" value="1"/>
</dbReference>
<keyword evidence="1" id="KW-0698">rRNA processing</keyword>
<dbReference type="PANTHER" id="PTHR10920:SF18">
    <property type="entry name" value="RRNA METHYLTRANSFERASE 2, MITOCHONDRIAL"/>
    <property type="match status" value="1"/>
</dbReference>
<evidence type="ECO:0000259" key="12">
    <source>
        <dbReference type="Pfam" id="PF01728"/>
    </source>
</evidence>
<dbReference type="GO" id="GO:0008650">
    <property type="term" value="F:rRNA (uridine-2'-O-)-methyltransferase activity"/>
    <property type="evidence" value="ECO:0007669"/>
    <property type="project" value="TreeGrafter"/>
</dbReference>
<evidence type="ECO:0000256" key="10">
    <source>
        <dbReference type="ARBA" id="ARBA00048970"/>
    </source>
</evidence>
<sequence length="155" mass="17355">MIDLGAYPGGWSQVAAQRVIKNNQGLVFAVDLQKIEDIQNVKFVQCDIIDDAYILHDKLGSYKFDLILSDMAPKSCGCSRTDHIRIINLCEGALELAKQLLGKDGKFVVKIFPGECEKSFLNELKQAFKVVKYFKPKSSRADSAEIYLLGLGFYL</sequence>
<evidence type="ECO:0000313" key="14">
    <source>
        <dbReference type="Proteomes" id="UP000637906"/>
    </source>
</evidence>
<keyword evidence="14" id="KW-1185">Reference proteome</keyword>
<dbReference type="InterPro" id="IPR050082">
    <property type="entry name" value="RNA_methyltr_RlmE"/>
</dbReference>
<dbReference type="EC" id="2.1.1.166" evidence="6"/>
<dbReference type="Proteomes" id="UP000637906">
    <property type="component" value="Unassembled WGS sequence"/>
</dbReference>
<dbReference type="Gene3D" id="3.40.50.150">
    <property type="entry name" value="Vaccinia Virus protein VP39"/>
    <property type="match status" value="1"/>
</dbReference>
<evidence type="ECO:0000256" key="8">
    <source>
        <dbReference type="ARBA" id="ARBA00041995"/>
    </source>
</evidence>
<evidence type="ECO:0000256" key="3">
    <source>
        <dbReference type="ARBA" id="ARBA00022679"/>
    </source>
</evidence>
<feature type="domain" description="Ribosomal RNA methyltransferase FtsJ" evidence="12">
    <location>
        <begin position="2"/>
        <end position="153"/>
    </location>
</feature>
<dbReference type="PIRSF" id="PIRSF005461">
    <property type="entry name" value="23S_rRNA_mtase"/>
    <property type="match status" value="1"/>
</dbReference>
<feature type="active site" description="Proton acceptor" evidence="11">
    <location>
        <position position="110"/>
    </location>
</feature>
<dbReference type="InterPro" id="IPR015507">
    <property type="entry name" value="rRNA-MeTfrase_E"/>
</dbReference>
<dbReference type="InterPro" id="IPR029063">
    <property type="entry name" value="SAM-dependent_MTases_sf"/>
</dbReference>
<evidence type="ECO:0000256" key="2">
    <source>
        <dbReference type="ARBA" id="ARBA00022603"/>
    </source>
</evidence>
<dbReference type="AlphaFoldDB" id="A0A8J3MP39"/>
<dbReference type="EMBL" id="BNGU01000017">
    <property type="protein sequence ID" value="GHM59525.1"/>
    <property type="molecule type" value="Genomic_DNA"/>
</dbReference>
<comment type="function">
    <text evidence="5">Specifically methylates the uridine in position 2552 of 23S rRNA at the 2'-O position of the ribose in the fully assembled 50S ribosomal subunit.</text>
</comment>
<evidence type="ECO:0000256" key="5">
    <source>
        <dbReference type="ARBA" id="ARBA00037569"/>
    </source>
</evidence>
<evidence type="ECO:0000256" key="6">
    <source>
        <dbReference type="ARBA" id="ARBA00038861"/>
    </source>
</evidence>
<evidence type="ECO:0000256" key="11">
    <source>
        <dbReference type="PIRSR" id="PIRSR005461-1"/>
    </source>
</evidence>
<comment type="caution">
    <text evidence="13">The sequence shown here is derived from an EMBL/GenBank/DDBJ whole genome shotgun (WGS) entry which is preliminary data.</text>
</comment>
<keyword evidence="4 11" id="KW-0949">S-adenosyl-L-methionine</keyword>
<keyword evidence="3" id="KW-0808">Transferase</keyword>
<dbReference type="Pfam" id="PF01728">
    <property type="entry name" value="FtsJ"/>
    <property type="match status" value="1"/>
</dbReference>
<protein>
    <recommendedName>
        <fullName evidence="7">Ribosomal RNA large subunit methyltransferase E</fullName>
        <ecNumber evidence="6">2.1.1.166</ecNumber>
    </recommendedName>
    <alternativeName>
        <fullName evidence="9">23S rRNA Um2552 methyltransferase</fullName>
    </alternativeName>
    <alternativeName>
        <fullName evidence="8">rRNA (uridine-2'-O-)-methyltransferase</fullName>
    </alternativeName>
</protein>
<accession>A0A8J3MP39</accession>
<evidence type="ECO:0000256" key="9">
    <source>
        <dbReference type="ARBA" id="ARBA00042745"/>
    </source>
</evidence>
<evidence type="ECO:0000256" key="1">
    <source>
        <dbReference type="ARBA" id="ARBA00022552"/>
    </source>
</evidence>
<dbReference type="InterPro" id="IPR002877">
    <property type="entry name" value="RNA_MeTrfase_FtsJ_dom"/>
</dbReference>